<keyword evidence="4" id="KW-0732">Signal</keyword>
<comment type="caution">
    <text evidence="9">The sequence shown here is derived from an EMBL/GenBank/DDBJ whole genome shotgun (WGS) entry which is preliminary data.</text>
</comment>
<dbReference type="Pfam" id="PF20238">
    <property type="entry name" value="BIM1-like_dom"/>
    <property type="match status" value="1"/>
</dbReference>
<dbReference type="PANTHER" id="PTHR34992">
    <property type="entry name" value="HYPHAL ANASTAMOSIS-7 PROTEIN"/>
    <property type="match status" value="1"/>
</dbReference>
<feature type="domain" description="Copper acquisition factor BIM1-like" evidence="8">
    <location>
        <begin position="5"/>
        <end position="145"/>
    </location>
</feature>
<protein>
    <recommendedName>
        <fullName evidence="8">Copper acquisition factor BIM1-like domain-containing protein</fullName>
    </recommendedName>
</protein>
<dbReference type="GO" id="GO:0098552">
    <property type="term" value="C:side of membrane"/>
    <property type="evidence" value="ECO:0007669"/>
    <property type="project" value="UniProtKB-KW"/>
</dbReference>
<evidence type="ECO:0000256" key="4">
    <source>
        <dbReference type="ARBA" id="ARBA00022729"/>
    </source>
</evidence>
<keyword evidence="7" id="KW-0449">Lipoprotein</keyword>
<organism evidence="9 10">
    <name type="scientific">Amylocarpus encephaloides</name>
    <dbReference type="NCBI Taxonomy" id="45428"/>
    <lineage>
        <taxon>Eukaryota</taxon>
        <taxon>Fungi</taxon>
        <taxon>Dikarya</taxon>
        <taxon>Ascomycota</taxon>
        <taxon>Pezizomycotina</taxon>
        <taxon>Leotiomycetes</taxon>
        <taxon>Helotiales</taxon>
        <taxon>Helotiales incertae sedis</taxon>
        <taxon>Amylocarpus</taxon>
    </lineage>
</organism>
<dbReference type="InterPro" id="IPR046530">
    <property type="entry name" value="BIM1-like_dom"/>
</dbReference>
<keyword evidence="6" id="KW-0325">Glycoprotein</keyword>
<gene>
    <name evidence="9" type="ORF">BJ875DRAFT_359024</name>
</gene>
<dbReference type="PANTHER" id="PTHR34992:SF1">
    <property type="entry name" value="COPPER ACQUISITION FACTOR BIM1-LIKE DOMAIN-CONTAINING PROTEIN"/>
    <property type="match status" value="1"/>
</dbReference>
<keyword evidence="10" id="KW-1185">Reference proteome</keyword>
<keyword evidence="2" id="KW-1003">Cell membrane</keyword>
<evidence type="ECO:0000313" key="9">
    <source>
        <dbReference type="EMBL" id="KAG9239160.1"/>
    </source>
</evidence>
<dbReference type="AlphaFoldDB" id="A0A9P8CA58"/>
<dbReference type="CDD" id="cd21176">
    <property type="entry name" value="LPMO_auxiliary-like"/>
    <property type="match status" value="1"/>
</dbReference>
<feature type="non-terminal residue" evidence="9">
    <location>
        <position position="171"/>
    </location>
</feature>
<dbReference type="OrthoDB" id="2146436at2759"/>
<evidence type="ECO:0000256" key="5">
    <source>
        <dbReference type="ARBA" id="ARBA00023136"/>
    </source>
</evidence>
<feature type="non-terminal residue" evidence="9">
    <location>
        <position position="1"/>
    </location>
</feature>
<evidence type="ECO:0000256" key="7">
    <source>
        <dbReference type="ARBA" id="ARBA00023288"/>
    </source>
</evidence>
<accession>A0A9P8CA58</accession>
<comment type="subcellular location">
    <subcellularLocation>
        <location evidence="1">Cell membrane</location>
        <topology evidence="1">Lipid-anchor</topology>
        <topology evidence="1">GPI-anchor</topology>
    </subcellularLocation>
</comment>
<keyword evidence="5" id="KW-0472">Membrane</keyword>
<dbReference type="Proteomes" id="UP000824998">
    <property type="component" value="Unassembled WGS sequence"/>
</dbReference>
<evidence type="ECO:0000259" key="8">
    <source>
        <dbReference type="Pfam" id="PF20238"/>
    </source>
</evidence>
<reference evidence="9" key="1">
    <citation type="journal article" date="2021" name="IMA Fungus">
        <title>Genomic characterization of three marine fungi, including Emericellopsis atlantica sp. nov. with signatures of a generalist lifestyle and marine biomass degradation.</title>
        <authorList>
            <person name="Hagestad O.C."/>
            <person name="Hou L."/>
            <person name="Andersen J.H."/>
            <person name="Hansen E.H."/>
            <person name="Altermark B."/>
            <person name="Li C."/>
            <person name="Kuhnert E."/>
            <person name="Cox R.J."/>
            <person name="Crous P.W."/>
            <person name="Spatafora J.W."/>
            <person name="Lail K."/>
            <person name="Amirebrahimi M."/>
            <person name="Lipzen A."/>
            <person name="Pangilinan J."/>
            <person name="Andreopoulos W."/>
            <person name="Hayes R.D."/>
            <person name="Ng V."/>
            <person name="Grigoriev I.V."/>
            <person name="Jackson S.A."/>
            <person name="Sutton T.D.S."/>
            <person name="Dobson A.D.W."/>
            <person name="Rama T."/>
        </authorList>
    </citation>
    <scope>NUCLEOTIDE SEQUENCE</scope>
    <source>
        <strain evidence="9">TRa018bII</strain>
    </source>
</reference>
<dbReference type="EMBL" id="MU251361">
    <property type="protein sequence ID" value="KAG9239160.1"/>
    <property type="molecule type" value="Genomic_DNA"/>
</dbReference>
<keyword evidence="3" id="KW-0336">GPI-anchor</keyword>
<evidence type="ECO:0000256" key="6">
    <source>
        <dbReference type="ARBA" id="ARBA00023180"/>
    </source>
</evidence>
<evidence type="ECO:0000256" key="3">
    <source>
        <dbReference type="ARBA" id="ARBA00022622"/>
    </source>
</evidence>
<dbReference type="InterPro" id="IPR046936">
    <property type="entry name" value="BIM1-like"/>
</dbReference>
<sequence length="171" mass="17083">ASIASAHFTLEYPKVRGLDEDKLGTFPCGSFDTPSSSRTSWPLTGGQVSLTMGHIDAIVAVNLAIGSNPGSSFNIPLKAPLSETGYGPFCITGLSVPSGLNITDGTLATIQVLTNGDPDGGLYNCADIIFSATAAAPTDCKNGTGVTAVAASSNVQPNVTSSGTSPGTSSG</sequence>
<evidence type="ECO:0000313" key="10">
    <source>
        <dbReference type="Proteomes" id="UP000824998"/>
    </source>
</evidence>
<proteinExistence type="predicted"/>
<evidence type="ECO:0000256" key="2">
    <source>
        <dbReference type="ARBA" id="ARBA00022475"/>
    </source>
</evidence>
<dbReference type="GO" id="GO:0005886">
    <property type="term" value="C:plasma membrane"/>
    <property type="evidence" value="ECO:0007669"/>
    <property type="project" value="UniProtKB-SubCell"/>
</dbReference>
<name>A0A9P8CA58_9HELO</name>
<evidence type="ECO:0000256" key="1">
    <source>
        <dbReference type="ARBA" id="ARBA00004609"/>
    </source>
</evidence>